<dbReference type="Gene3D" id="3.40.630.30">
    <property type="match status" value="1"/>
</dbReference>
<dbReference type="SUPFAM" id="SSF55729">
    <property type="entry name" value="Acyl-CoA N-acyltransferases (Nat)"/>
    <property type="match status" value="1"/>
</dbReference>
<dbReference type="EMBL" id="CP159289">
    <property type="protein sequence ID" value="XCH25995.1"/>
    <property type="molecule type" value="Genomic_DNA"/>
</dbReference>
<organism evidence="2">
    <name type="scientific">Dyadobacter sp. 676</name>
    <dbReference type="NCBI Taxonomy" id="3088362"/>
    <lineage>
        <taxon>Bacteria</taxon>
        <taxon>Pseudomonadati</taxon>
        <taxon>Bacteroidota</taxon>
        <taxon>Cytophagia</taxon>
        <taxon>Cytophagales</taxon>
        <taxon>Spirosomataceae</taxon>
        <taxon>Dyadobacter</taxon>
    </lineage>
</organism>
<dbReference type="InterPro" id="IPR016181">
    <property type="entry name" value="Acyl_CoA_acyltransferase"/>
</dbReference>
<dbReference type="CDD" id="cd04301">
    <property type="entry name" value="NAT_SF"/>
    <property type="match status" value="1"/>
</dbReference>
<dbReference type="PROSITE" id="PS51186">
    <property type="entry name" value="GNAT"/>
    <property type="match status" value="1"/>
</dbReference>
<dbReference type="InterPro" id="IPR000182">
    <property type="entry name" value="GNAT_dom"/>
</dbReference>
<accession>A0AAU8FN80</accession>
<dbReference type="GO" id="GO:0016747">
    <property type="term" value="F:acyltransferase activity, transferring groups other than amino-acyl groups"/>
    <property type="evidence" value="ECO:0007669"/>
    <property type="project" value="InterPro"/>
</dbReference>
<dbReference type="AlphaFoldDB" id="A0AAU8FN80"/>
<gene>
    <name evidence="2" type="ORF">ABV298_06185</name>
</gene>
<proteinExistence type="predicted"/>
<dbReference type="Pfam" id="PF00583">
    <property type="entry name" value="Acetyltransf_1"/>
    <property type="match status" value="1"/>
</dbReference>
<name>A0AAU8FN80_9BACT</name>
<protein>
    <submittedName>
        <fullName evidence="2">GNAT family N-acetyltransferase</fullName>
    </submittedName>
</protein>
<reference evidence="2" key="1">
    <citation type="submission" date="2024-06" db="EMBL/GenBank/DDBJ databases">
        <title>Sequencing and assembly of the genome of Dyadobacter sp. strain 676, a symbiont of Cyamopsis tetragonoloba.</title>
        <authorList>
            <person name="Guro P."/>
            <person name="Sazanova A."/>
            <person name="Kuznetsova I."/>
            <person name="Belimov A."/>
            <person name="Safronova V."/>
        </authorList>
    </citation>
    <scope>NUCLEOTIDE SEQUENCE</scope>
    <source>
        <strain evidence="2">676</strain>
    </source>
</reference>
<feature type="domain" description="N-acetyltransferase" evidence="1">
    <location>
        <begin position="1"/>
        <end position="153"/>
    </location>
</feature>
<evidence type="ECO:0000259" key="1">
    <source>
        <dbReference type="PROSITE" id="PS51186"/>
    </source>
</evidence>
<evidence type="ECO:0000313" key="2">
    <source>
        <dbReference type="EMBL" id="XCH25995.1"/>
    </source>
</evidence>
<sequence>MSIRPYEPADYAGCIRAFESNQPAFFADHEKEEFETLLEEIAAPGGSTVYYYVVEHEGVIAACAGFCMQPDKASAGLVWGMVARDFHRQGIGKQLLTYRLNKIRELLPGVPVILDTTQLSYPFFEKSGFRVTRITRDYYAPGLDRYDMILEPAGISAPA</sequence>
<dbReference type="RefSeq" id="WP_353721293.1">
    <property type="nucleotide sequence ID" value="NZ_CP159289.1"/>
</dbReference>